<dbReference type="InterPro" id="IPR001173">
    <property type="entry name" value="Glyco_trans_2-like"/>
</dbReference>
<dbReference type="InterPro" id="IPR029044">
    <property type="entry name" value="Nucleotide-diphossugar_trans"/>
</dbReference>
<sequence>MLDIVLVNWNSGRQLLDAVVSVVNHHAGLVGKVVVVDNNSTDGSLGILKAQLPSPTPFRMQFVENSSNRGFGAACNQGARLCNSEYLLFLNPDAKLFADSLTAPLAFIQQPQNRDVGICGVQLVDEHRKVARSCARFPSAAAFAAEAVGLSKFRWLRSLGHHMSEWRHTTTRRVDHVIGAFYLMWRPLFELLNGFDERFFVYLEDLDLSLRANRAGWRCVYYAGAQAFHAGGGTSRQVKATRLFYALRSRLLYGFKHFSAPQAWTVVGVTLLLEPVSRCMWSVLRGSLGEARDTLRGYVLLWRALPGILGSERQ</sequence>
<dbReference type="CDD" id="cd04186">
    <property type="entry name" value="GT_2_like_c"/>
    <property type="match status" value="1"/>
</dbReference>
<evidence type="ECO:0000259" key="4">
    <source>
        <dbReference type="Pfam" id="PF00535"/>
    </source>
</evidence>
<dbReference type="EMBL" id="JAVDRF010000001">
    <property type="protein sequence ID" value="MDR6534871.1"/>
    <property type="molecule type" value="Genomic_DNA"/>
</dbReference>
<dbReference type="Gene3D" id="3.90.550.10">
    <property type="entry name" value="Spore Coat Polysaccharide Biosynthesis Protein SpsA, Chain A"/>
    <property type="match status" value="1"/>
</dbReference>
<evidence type="ECO:0000256" key="1">
    <source>
        <dbReference type="ARBA" id="ARBA00006739"/>
    </source>
</evidence>
<dbReference type="SUPFAM" id="SSF53448">
    <property type="entry name" value="Nucleotide-diphospho-sugar transferases"/>
    <property type="match status" value="1"/>
</dbReference>
<comment type="caution">
    <text evidence="5">The sequence shown here is derived from an EMBL/GenBank/DDBJ whole genome shotgun (WGS) entry which is preliminary data.</text>
</comment>
<proteinExistence type="inferred from homology"/>
<dbReference type="PANTHER" id="PTHR43179">
    <property type="entry name" value="RHAMNOSYLTRANSFERASE WBBL"/>
    <property type="match status" value="1"/>
</dbReference>
<accession>A0ABU1NAD5</accession>
<keyword evidence="6" id="KW-1185">Reference proteome</keyword>
<evidence type="ECO:0000256" key="3">
    <source>
        <dbReference type="ARBA" id="ARBA00022679"/>
    </source>
</evidence>
<dbReference type="Proteomes" id="UP001184230">
    <property type="component" value="Unassembled WGS sequence"/>
</dbReference>
<keyword evidence="2" id="KW-0328">Glycosyltransferase</keyword>
<evidence type="ECO:0000256" key="2">
    <source>
        <dbReference type="ARBA" id="ARBA00022676"/>
    </source>
</evidence>
<reference evidence="5 6" key="1">
    <citation type="submission" date="2023-07" db="EMBL/GenBank/DDBJ databases">
        <title>Sorghum-associated microbial communities from plants grown in Nebraska, USA.</title>
        <authorList>
            <person name="Schachtman D."/>
        </authorList>
    </citation>
    <scope>NUCLEOTIDE SEQUENCE [LARGE SCALE GENOMIC DNA]</scope>
    <source>
        <strain evidence="5 6">DS1781</strain>
    </source>
</reference>
<dbReference type="PANTHER" id="PTHR43179:SF12">
    <property type="entry name" value="GALACTOFURANOSYLTRANSFERASE GLFT2"/>
    <property type="match status" value="1"/>
</dbReference>
<evidence type="ECO:0000313" key="6">
    <source>
        <dbReference type="Proteomes" id="UP001184230"/>
    </source>
</evidence>
<comment type="similarity">
    <text evidence="1">Belongs to the glycosyltransferase 2 family.</text>
</comment>
<gene>
    <name evidence="5" type="ORF">J2739_000631</name>
</gene>
<evidence type="ECO:0000313" key="5">
    <source>
        <dbReference type="EMBL" id="MDR6534871.1"/>
    </source>
</evidence>
<name>A0ABU1NAD5_9BURK</name>
<organism evidence="5 6">
    <name type="scientific">Variovorax soli</name>
    <dbReference type="NCBI Taxonomy" id="376815"/>
    <lineage>
        <taxon>Bacteria</taxon>
        <taxon>Pseudomonadati</taxon>
        <taxon>Pseudomonadota</taxon>
        <taxon>Betaproteobacteria</taxon>
        <taxon>Burkholderiales</taxon>
        <taxon>Comamonadaceae</taxon>
        <taxon>Variovorax</taxon>
    </lineage>
</organism>
<feature type="domain" description="Glycosyltransferase 2-like" evidence="4">
    <location>
        <begin position="4"/>
        <end position="114"/>
    </location>
</feature>
<protein>
    <submittedName>
        <fullName evidence="5">GT2 family glycosyltransferase</fullName>
    </submittedName>
</protein>
<dbReference type="Pfam" id="PF00535">
    <property type="entry name" value="Glycos_transf_2"/>
    <property type="match status" value="1"/>
</dbReference>
<dbReference type="RefSeq" id="WP_309898408.1">
    <property type="nucleotide sequence ID" value="NZ_JAVDRF010000001.1"/>
</dbReference>
<keyword evidence="3" id="KW-0808">Transferase</keyword>